<accession>A0A6V7QYN6</accession>
<proteinExistence type="predicted"/>
<reference evidence="1" key="1">
    <citation type="submission" date="2020-07" db="EMBL/GenBank/DDBJ databases">
        <authorList>
            <person name="Lin J."/>
        </authorList>
    </citation>
    <scope>NUCLEOTIDE SEQUENCE</scope>
</reference>
<evidence type="ECO:0000313" key="1">
    <source>
        <dbReference type="EMBL" id="CAD1847997.1"/>
    </source>
</evidence>
<dbReference type="AlphaFoldDB" id="A0A6V7QYN6"/>
<name>A0A6V7QYN6_ANACO</name>
<protein>
    <submittedName>
        <fullName evidence="1">Uncharacterized protein</fullName>
    </submittedName>
</protein>
<gene>
    <name evidence="1" type="ORF">CB5_LOCUS31208</name>
</gene>
<organism evidence="1">
    <name type="scientific">Ananas comosus var. bracteatus</name>
    <name type="common">red pineapple</name>
    <dbReference type="NCBI Taxonomy" id="296719"/>
    <lineage>
        <taxon>Eukaryota</taxon>
        <taxon>Viridiplantae</taxon>
        <taxon>Streptophyta</taxon>
        <taxon>Embryophyta</taxon>
        <taxon>Tracheophyta</taxon>
        <taxon>Spermatophyta</taxon>
        <taxon>Magnoliopsida</taxon>
        <taxon>Liliopsida</taxon>
        <taxon>Poales</taxon>
        <taxon>Bromeliaceae</taxon>
        <taxon>Bromelioideae</taxon>
        <taxon>Ananas</taxon>
    </lineage>
</organism>
<sequence length="112" mass="12777">MVEFWWSWGPIFIECRKLIKLDRISGAEGVVSGATYQHRNSSLLFVSLRFYFSFAEAPSAFSVRSEQEGRQAGLRLCCCCCCCCCTRGQIVSECCFWYSSMLLIKSRKEIAV</sequence>
<dbReference type="EMBL" id="CAJEUB010000065">
    <property type="protein sequence ID" value="CAD1847997.1"/>
    <property type="molecule type" value="Genomic_DNA"/>
</dbReference>